<evidence type="ECO:0000259" key="8">
    <source>
        <dbReference type="Pfam" id="PF02562"/>
    </source>
</evidence>
<dbReference type="GO" id="GO:0005829">
    <property type="term" value="C:cytosol"/>
    <property type="evidence" value="ECO:0007669"/>
    <property type="project" value="TreeGrafter"/>
</dbReference>
<dbReference type="Pfam" id="PF02562">
    <property type="entry name" value="PhoH"/>
    <property type="match status" value="1"/>
</dbReference>
<evidence type="ECO:0000256" key="7">
    <source>
        <dbReference type="SAM" id="MobiDB-lite"/>
    </source>
</evidence>
<evidence type="ECO:0000256" key="5">
    <source>
        <dbReference type="ARBA" id="ARBA00022840"/>
    </source>
</evidence>
<comment type="subcellular location">
    <subcellularLocation>
        <location evidence="1">Cytoplasm</location>
    </subcellularLocation>
</comment>
<keyword evidence="4" id="KW-0547">Nucleotide-binding</keyword>
<accession>A0A1H3E3K3</accession>
<evidence type="ECO:0000256" key="2">
    <source>
        <dbReference type="ARBA" id="ARBA00010393"/>
    </source>
</evidence>
<dbReference type="PANTHER" id="PTHR30473:SF1">
    <property type="entry name" value="PHOH-LIKE PROTEIN"/>
    <property type="match status" value="1"/>
</dbReference>
<dbReference type="InterPro" id="IPR027417">
    <property type="entry name" value="P-loop_NTPase"/>
</dbReference>
<evidence type="ECO:0000256" key="1">
    <source>
        <dbReference type="ARBA" id="ARBA00004496"/>
    </source>
</evidence>
<gene>
    <name evidence="9" type="ORF">SAMN05444336_10926</name>
</gene>
<dbReference type="EMBL" id="FNMZ01000009">
    <property type="protein sequence ID" value="SDX72509.1"/>
    <property type="molecule type" value="Genomic_DNA"/>
</dbReference>
<keyword evidence="10" id="KW-1185">Reference proteome</keyword>
<dbReference type="FunFam" id="3.40.50.300:FF:000013">
    <property type="entry name" value="PhoH family ATPase"/>
    <property type="match status" value="1"/>
</dbReference>
<dbReference type="GO" id="GO:0005524">
    <property type="term" value="F:ATP binding"/>
    <property type="evidence" value="ECO:0007669"/>
    <property type="project" value="UniProtKB-KW"/>
</dbReference>
<dbReference type="SUPFAM" id="SSF52540">
    <property type="entry name" value="P-loop containing nucleoside triphosphate hydrolases"/>
    <property type="match status" value="1"/>
</dbReference>
<proteinExistence type="inferred from homology"/>
<organism evidence="9 10">
    <name type="scientific">Albimonas donghaensis</name>
    <dbReference type="NCBI Taxonomy" id="356660"/>
    <lineage>
        <taxon>Bacteria</taxon>
        <taxon>Pseudomonadati</taxon>
        <taxon>Pseudomonadota</taxon>
        <taxon>Alphaproteobacteria</taxon>
        <taxon>Rhodobacterales</taxon>
        <taxon>Paracoccaceae</taxon>
        <taxon>Albimonas</taxon>
    </lineage>
</organism>
<reference evidence="9 10" key="1">
    <citation type="submission" date="2016-10" db="EMBL/GenBank/DDBJ databases">
        <authorList>
            <person name="de Groot N.N."/>
        </authorList>
    </citation>
    <scope>NUCLEOTIDE SEQUENCE [LARGE SCALE GENOMIC DNA]</scope>
    <source>
        <strain evidence="9 10">DSM 17890</strain>
    </source>
</reference>
<dbReference type="Proteomes" id="UP000199118">
    <property type="component" value="Unassembled WGS sequence"/>
</dbReference>
<keyword evidence="5" id="KW-0067">ATP-binding</keyword>
<dbReference type="Gene3D" id="3.40.50.300">
    <property type="entry name" value="P-loop containing nucleotide triphosphate hydrolases"/>
    <property type="match status" value="1"/>
</dbReference>
<dbReference type="AlphaFoldDB" id="A0A1H3E3K3"/>
<evidence type="ECO:0000313" key="9">
    <source>
        <dbReference type="EMBL" id="SDX72509.1"/>
    </source>
</evidence>
<evidence type="ECO:0000256" key="6">
    <source>
        <dbReference type="ARBA" id="ARBA00039970"/>
    </source>
</evidence>
<dbReference type="InterPro" id="IPR003714">
    <property type="entry name" value="PhoH"/>
</dbReference>
<evidence type="ECO:0000313" key="10">
    <source>
        <dbReference type="Proteomes" id="UP000199118"/>
    </source>
</evidence>
<keyword evidence="3" id="KW-0963">Cytoplasm</keyword>
<sequence>MAQFVLSAESGRRTPSDDDPAMPGASSETLLDFPDNSLLAPLCGAFDRHLAQVEQALTVQILRRGNVLAIHGEAGARTLAAEALSALYLRLEQGRPVEPGDVDAALRFGAESPPDPAAAPGPPRENQLEMFAGGKLEIRTRKKTVEPRTAAQRDYVRALFDRELVFGVGPAGTGKTYLAVAVGVSMWLEGRVDRIILSRPAVEAGERLGFLPGDMKEKIDPYMQPLYDSLNDLLPPGQVQKAMLDKKIEIAPLAFMRGRTLSNAFIVLDEAQNATEMQMKMFLTRLGEGSRMSINGDLSQVDLPRGVRSGLDQAVRLLADVKGVGMTRFKAADVVRHPMVQRIIEAYDAEYGDEGRREGIDGRPGR</sequence>
<feature type="region of interest" description="Disordered" evidence="7">
    <location>
        <begin position="6"/>
        <end position="29"/>
    </location>
</feature>
<protein>
    <recommendedName>
        <fullName evidence="6">PhoH-like protein</fullName>
    </recommendedName>
</protein>
<dbReference type="STRING" id="356660.SAMN05444336_10926"/>
<evidence type="ECO:0000256" key="3">
    <source>
        <dbReference type="ARBA" id="ARBA00022490"/>
    </source>
</evidence>
<dbReference type="InterPro" id="IPR051451">
    <property type="entry name" value="PhoH2-like"/>
</dbReference>
<dbReference type="PANTHER" id="PTHR30473">
    <property type="entry name" value="PROTEIN PHOH"/>
    <property type="match status" value="1"/>
</dbReference>
<comment type="similarity">
    <text evidence="2">Belongs to the PhoH family.</text>
</comment>
<evidence type="ECO:0000256" key="4">
    <source>
        <dbReference type="ARBA" id="ARBA00022741"/>
    </source>
</evidence>
<name>A0A1H3E3K3_9RHOB</name>
<feature type="domain" description="PhoH-like protein" evidence="8">
    <location>
        <begin position="145"/>
        <end position="348"/>
    </location>
</feature>